<dbReference type="AlphaFoldDB" id="A0A6L5GNW1"/>
<dbReference type="PANTHER" id="PTHR46832:SF1">
    <property type="entry name" value="5'-METHYLTHIOADENOSINE_S-ADENOSYLHOMOCYSTEINE NUCLEOSIDASE"/>
    <property type="match status" value="1"/>
</dbReference>
<keyword evidence="7" id="KW-0326">Glycosidase</keyword>
<evidence type="ECO:0000313" key="7">
    <source>
        <dbReference type="EMBL" id="MQM71935.1"/>
    </source>
</evidence>
<dbReference type="GO" id="GO:0008930">
    <property type="term" value="F:methylthioadenosine nucleosidase activity"/>
    <property type="evidence" value="ECO:0007669"/>
    <property type="project" value="InterPro"/>
</dbReference>
<dbReference type="Proteomes" id="UP000473648">
    <property type="component" value="Unassembled WGS sequence"/>
</dbReference>
<proteinExistence type="predicted"/>
<evidence type="ECO:0000256" key="5">
    <source>
        <dbReference type="ARBA" id="ARBA00023167"/>
    </source>
</evidence>
<dbReference type="GO" id="GO:0019284">
    <property type="term" value="P:L-methionine salvage from S-adenosylmethionine"/>
    <property type="evidence" value="ECO:0007669"/>
    <property type="project" value="TreeGrafter"/>
</dbReference>
<dbReference type="InterPro" id="IPR010049">
    <property type="entry name" value="MTA_SAH_Nsdase"/>
</dbReference>
<dbReference type="InterPro" id="IPR000845">
    <property type="entry name" value="Nucleoside_phosphorylase_d"/>
</dbReference>
<name>A0A6L5GNW1_9FIRM</name>
<dbReference type="GO" id="GO:0009164">
    <property type="term" value="P:nucleoside catabolic process"/>
    <property type="evidence" value="ECO:0007669"/>
    <property type="project" value="InterPro"/>
</dbReference>
<dbReference type="GO" id="GO:0005829">
    <property type="term" value="C:cytosol"/>
    <property type="evidence" value="ECO:0007669"/>
    <property type="project" value="TreeGrafter"/>
</dbReference>
<gene>
    <name evidence="7" type="ORF">FRC53_00560</name>
</gene>
<dbReference type="EC" id="3.2.2.9" evidence="2"/>
<dbReference type="PANTHER" id="PTHR46832">
    <property type="entry name" value="5'-METHYLTHIOADENOSINE/S-ADENOSYLHOMOCYSTEINE NUCLEOSIDASE"/>
    <property type="match status" value="1"/>
</dbReference>
<evidence type="ECO:0000256" key="2">
    <source>
        <dbReference type="ARBA" id="ARBA00011974"/>
    </source>
</evidence>
<dbReference type="NCBIfam" id="NF004079">
    <property type="entry name" value="PRK05584.1"/>
    <property type="match status" value="1"/>
</dbReference>
<dbReference type="EMBL" id="VOGB01000003">
    <property type="protein sequence ID" value="MQM71935.1"/>
    <property type="molecule type" value="Genomic_DNA"/>
</dbReference>
<evidence type="ECO:0000259" key="6">
    <source>
        <dbReference type="Pfam" id="PF01048"/>
    </source>
</evidence>
<comment type="pathway">
    <text evidence="1">Amino-acid biosynthesis; L-methionine biosynthesis via salvage pathway; S-methyl-5-thio-alpha-D-ribose 1-phosphate from S-methyl-5'-thioadenosine (hydrolase route): step 1/2.</text>
</comment>
<evidence type="ECO:0000256" key="1">
    <source>
        <dbReference type="ARBA" id="ARBA00004945"/>
    </source>
</evidence>
<accession>A0A6L5GNW1</accession>
<comment type="caution">
    <text evidence="7">The sequence shown here is derived from an EMBL/GenBank/DDBJ whole genome shotgun (WGS) entry which is preliminary data.</text>
</comment>
<protein>
    <recommendedName>
        <fullName evidence="2">adenosylhomocysteine nucleosidase</fullName>
        <ecNumber evidence="2">3.2.2.9</ecNumber>
    </recommendedName>
</protein>
<keyword evidence="8" id="KW-1185">Reference proteome</keyword>
<dbReference type="Gene3D" id="3.40.50.1580">
    <property type="entry name" value="Nucleoside phosphorylase domain"/>
    <property type="match status" value="1"/>
</dbReference>
<dbReference type="NCBIfam" id="TIGR01704">
    <property type="entry name" value="MTA_SAH-Nsdase"/>
    <property type="match status" value="1"/>
</dbReference>
<feature type="domain" description="Nucleoside phosphorylase" evidence="6">
    <location>
        <begin position="44"/>
        <end position="273"/>
    </location>
</feature>
<dbReference type="InterPro" id="IPR035994">
    <property type="entry name" value="Nucleoside_phosphorylase_sf"/>
</dbReference>
<dbReference type="Pfam" id="PF01048">
    <property type="entry name" value="PNP_UDP_1"/>
    <property type="match status" value="1"/>
</dbReference>
<evidence type="ECO:0000256" key="3">
    <source>
        <dbReference type="ARBA" id="ARBA00022605"/>
    </source>
</evidence>
<dbReference type="GO" id="GO:0019509">
    <property type="term" value="P:L-methionine salvage from methylthioadenosine"/>
    <property type="evidence" value="ECO:0007669"/>
    <property type="project" value="UniProtKB-UniPathway"/>
</dbReference>
<keyword evidence="3" id="KW-0028">Amino-acid biosynthesis</keyword>
<evidence type="ECO:0000256" key="4">
    <source>
        <dbReference type="ARBA" id="ARBA00022801"/>
    </source>
</evidence>
<evidence type="ECO:0000313" key="8">
    <source>
        <dbReference type="Proteomes" id="UP000473648"/>
    </source>
</evidence>
<dbReference type="SUPFAM" id="SSF53167">
    <property type="entry name" value="Purine and uridine phosphorylases"/>
    <property type="match status" value="1"/>
</dbReference>
<organism evidence="7 8">
    <name type="scientific">Candidatus Pseudoramibacter fermentans</name>
    <dbReference type="NCBI Taxonomy" id="2594427"/>
    <lineage>
        <taxon>Bacteria</taxon>
        <taxon>Bacillati</taxon>
        <taxon>Bacillota</taxon>
        <taxon>Clostridia</taxon>
        <taxon>Eubacteriales</taxon>
        <taxon>Eubacteriaceae</taxon>
        <taxon>Pseudoramibacter</taxon>
    </lineage>
</organism>
<keyword evidence="5" id="KW-0486">Methionine biosynthesis</keyword>
<keyword evidence="4 7" id="KW-0378">Hydrolase</keyword>
<sequence length="277" mass="29092">MKKNPAKVIGGIALGAGAAIGAGVGFFKGMHKAIQSDAKTMPLFGLICPMEEEMAPFREAMDIRETSVISGLTFTEGTLCGQSVVLVQCGVGKVNAAVCAQALCSHFPIDALINVGVAGTTAEDIHQGDLVVSTDAVQHDFDVTVRGFAPGEIPDLPEWDFKAATSLIDLASRAYEACRDEMDGAHFSVGRIASGDQFIAGGPRADAIQNTFKPAAVEMEGAAIAQAAALNDVPFVIIRAISDNADKDAPTLTYDEFLPMAIRHSFTLVCQMLAMAE</sequence>
<dbReference type="UniPathway" id="UPA00904">
    <property type="reaction ID" value="UER00871"/>
</dbReference>
<reference evidence="7" key="1">
    <citation type="journal article" date="2020" name="Appl. Environ. Microbiol.">
        <title>Medium-Chain Fatty Acid Synthesis by 'Candidatus Weimeria bifida' gen. nov., sp. nov., and 'Candidatus Pseudoramibacter fermentans' sp. nov.</title>
        <authorList>
            <person name="Scarborough M.J."/>
            <person name="Myers K.S."/>
            <person name="Donohue T.J."/>
            <person name="Noguera D.R."/>
        </authorList>
    </citation>
    <scope>NUCLEOTIDE SEQUENCE</scope>
    <source>
        <strain evidence="7">EUB1.1</strain>
    </source>
</reference>
<dbReference type="GO" id="GO:0008782">
    <property type="term" value="F:adenosylhomocysteine nucleosidase activity"/>
    <property type="evidence" value="ECO:0007669"/>
    <property type="project" value="UniProtKB-EC"/>
</dbReference>
<dbReference type="CDD" id="cd09008">
    <property type="entry name" value="MTAN"/>
    <property type="match status" value="1"/>
</dbReference>